<keyword evidence="2" id="KW-1185">Reference proteome</keyword>
<protein>
    <recommendedName>
        <fullName evidence="3">DUF4303 domain-containing protein</fullName>
    </recommendedName>
</protein>
<accession>A0A2H1E7T0</accession>
<dbReference type="Pfam" id="PF14136">
    <property type="entry name" value="DUF4303"/>
    <property type="match status" value="1"/>
</dbReference>
<dbReference type="Proteomes" id="UP000231564">
    <property type="component" value="Chromosome MARIT"/>
</dbReference>
<dbReference type="RefSeq" id="WP_100210839.1">
    <property type="nucleotide sequence ID" value="NZ_CP138495.1"/>
</dbReference>
<evidence type="ECO:0008006" key="3">
    <source>
        <dbReference type="Google" id="ProtNLM"/>
    </source>
</evidence>
<dbReference type="EMBL" id="LT634361">
    <property type="protein sequence ID" value="SFZ80873.1"/>
    <property type="molecule type" value="Genomic_DNA"/>
</dbReference>
<dbReference type="OrthoDB" id="2618657at2"/>
<dbReference type="GeneID" id="47722411"/>
<proteinExistence type="predicted"/>
<dbReference type="KEGG" id="tmar:MARIT_0839"/>
<dbReference type="AlphaFoldDB" id="A0A2H1E7T0"/>
<name>A0A2H1E7T0_9FLAO</name>
<dbReference type="InterPro" id="IPR025409">
    <property type="entry name" value="DUF4303"/>
</dbReference>
<evidence type="ECO:0000313" key="1">
    <source>
        <dbReference type="EMBL" id="SFZ80873.1"/>
    </source>
</evidence>
<organism evidence="1 2">
    <name type="scientific">Tenacibaculum maritimum NCIMB 2154</name>
    <dbReference type="NCBI Taxonomy" id="1349785"/>
    <lineage>
        <taxon>Bacteria</taxon>
        <taxon>Pseudomonadati</taxon>
        <taxon>Bacteroidota</taxon>
        <taxon>Flavobacteriia</taxon>
        <taxon>Flavobacteriales</taxon>
        <taxon>Flavobacteriaceae</taxon>
        <taxon>Tenacibaculum</taxon>
    </lineage>
</organism>
<reference evidence="1 2" key="1">
    <citation type="submission" date="2016-11" db="EMBL/GenBank/DDBJ databases">
        <authorList>
            <person name="Jaros S."/>
            <person name="Januszkiewicz K."/>
            <person name="Wedrychowicz H."/>
        </authorList>
    </citation>
    <scope>NUCLEOTIDE SEQUENCE [LARGE SCALE GENOMIC DNA]</scope>
    <source>
        <strain evidence="1">NCIMB 2154T</strain>
    </source>
</reference>
<sequence>MKKFDYIKFQEELKSSLINIFNDNKNDICGFALSSDEDARSVTVSINTRLHLMNCWKEDEDEDNEYYKWYPAEWKLEAINDDKINELSLIIFNLERTQNPDDDKRAIYELLVDTLKQLKQEGLFSSMDDNFVLVFNVTDSDDLERDLRWISELNDKKLFSEYKSWSETW</sequence>
<evidence type="ECO:0000313" key="2">
    <source>
        <dbReference type="Proteomes" id="UP000231564"/>
    </source>
</evidence>
<gene>
    <name evidence="1" type="ORF">MARIT_0839</name>
</gene>